<dbReference type="Gene3D" id="1.25.40.990">
    <property type="match status" value="1"/>
</dbReference>
<dbReference type="InterPro" id="IPR005062">
    <property type="entry name" value="SAC3/GANP/THP3_conserved"/>
</dbReference>
<dbReference type="RefSeq" id="XP_037143192.1">
    <property type="nucleotide sequence ID" value="XM_037287297.1"/>
</dbReference>
<dbReference type="Pfam" id="PF03399">
    <property type="entry name" value="SAC3_GANP"/>
    <property type="match status" value="1"/>
</dbReference>
<evidence type="ECO:0000313" key="4">
    <source>
        <dbReference type="Proteomes" id="UP000509704"/>
    </source>
</evidence>
<dbReference type="GeneID" id="59235125"/>
<dbReference type="KEGG" id="zmk:HG535_0B05060"/>
<dbReference type="Proteomes" id="UP000509704">
    <property type="component" value="Chromosome 2"/>
</dbReference>
<dbReference type="EMBL" id="CP058605">
    <property type="protein sequence ID" value="QLG71464.1"/>
    <property type="molecule type" value="Genomic_DNA"/>
</dbReference>
<feature type="compositionally biased region" description="Pro residues" evidence="1">
    <location>
        <begin position="36"/>
        <end position="47"/>
    </location>
</feature>
<keyword evidence="4" id="KW-1185">Reference proteome</keyword>
<feature type="region of interest" description="Disordered" evidence="1">
    <location>
        <begin position="163"/>
        <end position="212"/>
    </location>
</feature>
<dbReference type="OrthoDB" id="199574at2759"/>
<reference evidence="3 4" key="1">
    <citation type="submission" date="2020-07" db="EMBL/GenBank/DDBJ databases">
        <title>The yeast mating-type switching endonuclease HO is a domesticated member of an unorthodox homing genetic element family.</title>
        <authorList>
            <person name="Coughlan A.Y."/>
            <person name="Lombardi L."/>
            <person name="Braun-Galleani S."/>
            <person name="Martos A.R."/>
            <person name="Galeote V."/>
            <person name="Bigey F."/>
            <person name="Dequin S."/>
            <person name="Byrne K.P."/>
            <person name="Wolfe K.H."/>
        </authorList>
    </citation>
    <scope>NUCLEOTIDE SEQUENCE [LARGE SCALE GENOMIC DNA]</scope>
    <source>
        <strain evidence="3 4">NRRL Y-6702</strain>
    </source>
</reference>
<evidence type="ECO:0000313" key="3">
    <source>
        <dbReference type="EMBL" id="QLG71464.1"/>
    </source>
</evidence>
<evidence type="ECO:0000256" key="1">
    <source>
        <dbReference type="SAM" id="MobiDB-lite"/>
    </source>
</evidence>
<dbReference type="GO" id="GO:0005634">
    <property type="term" value="C:nucleus"/>
    <property type="evidence" value="ECO:0007669"/>
    <property type="project" value="TreeGrafter"/>
</dbReference>
<feature type="compositionally biased region" description="Basic and acidic residues" evidence="1">
    <location>
        <begin position="21"/>
        <end position="31"/>
    </location>
</feature>
<dbReference type="InterPro" id="IPR000717">
    <property type="entry name" value="PCI_dom"/>
</dbReference>
<dbReference type="InterPro" id="IPR045107">
    <property type="entry name" value="SAC3/GANP/THP3"/>
</dbReference>
<protein>
    <recommendedName>
        <fullName evidence="2">PCI domain-containing protein</fullName>
    </recommendedName>
</protein>
<feature type="region of interest" description="Disordered" evidence="1">
    <location>
        <begin position="1"/>
        <end position="76"/>
    </location>
</feature>
<dbReference type="PANTHER" id="PTHR12436:SF4">
    <property type="entry name" value="LEUKOCYTE RECEPTOR CLUSTER MEMBER 8"/>
    <property type="match status" value="1"/>
</dbReference>
<evidence type="ECO:0000259" key="2">
    <source>
        <dbReference type="PROSITE" id="PS50250"/>
    </source>
</evidence>
<dbReference type="PANTHER" id="PTHR12436">
    <property type="entry name" value="80 KDA MCM3-ASSOCIATED PROTEIN"/>
    <property type="match status" value="1"/>
</dbReference>
<accession>A0A7H9AZ89</accession>
<organism evidence="3 4">
    <name type="scientific">Zygotorulaspora mrakii</name>
    <name type="common">Zygosaccharomyces mrakii</name>
    <dbReference type="NCBI Taxonomy" id="42260"/>
    <lineage>
        <taxon>Eukaryota</taxon>
        <taxon>Fungi</taxon>
        <taxon>Dikarya</taxon>
        <taxon>Ascomycota</taxon>
        <taxon>Saccharomycotina</taxon>
        <taxon>Saccharomycetes</taxon>
        <taxon>Saccharomycetales</taxon>
        <taxon>Saccharomycetaceae</taxon>
        <taxon>Zygotorulaspora</taxon>
    </lineage>
</organism>
<sequence>MGSTYNEVSPLALGKSRNQRRSKDQKTRDDDSSYVPAPPPESPPLRVEPPGFNTASIMGGSDPLQTAPTKRNRNGINNATSFMASVPAFSLPNAQLQRSLPIPSASGTILEPQAGKSMNIYGGAGPLMSSTKAANNKFQVPLDSSVETRENFGLARVQEAHLIKGNNKKRKMSNNMKSSKQLKEDASASSIEEQERRKKRAEKFRTSRDNSNNYNFDNDENFANLNAISTKSHKFDKNNRIIGLCQDLEKSYLRLTSEPNPNLVRPLTVLKKTYALLMNKHKKKKASYQYLCDQFKSMRQDLRVQMIENQFTVKVYESHARIALENGDIGEFNQCQSRLIVLFELSSIKASFLEEFTSYRILYYTLTEDNGNINMLRLELIKKNPAVFSNRMVKTAFDLAHARLMGDYHNFMKIYVSLETLGKKLVDAFIEKEYLRSLVTICKSYNQINLDFLVSELKFEDKEALIEWFRKRELNKFLHIKNQGEENEYQLLDTKACRHAIVRQYSGSKAIDIRGQQ</sequence>
<proteinExistence type="predicted"/>
<name>A0A7H9AZ89_ZYGMR</name>
<dbReference type="AlphaFoldDB" id="A0A7H9AZ89"/>
<feature type="domain" description="PCI" evidence="2">
    <location>
        <begin position="328"/>
        <end position="496"/>
    </location>
</feature>
<gene>
    <name evidence="3" type="ORF">HG535_0B05060</name>
</gene>
<dbReference type="PROSITE" id="PS50250">
    <property type="entry name" value="PCI"/>
    <property type="match status" value="1"/>
</dbReference>
<feature type="compositionally biased region" description="Polar residues" evidence="1">
    <location>
        <begin position="63"/>
        <end position="76"/>
    </location>
</feature>